<dbReference type="EMBL" id="CAJOBH010209346">
    <property type="protein sequence ID" value="CAF5007132.1"/>
    <property type="molecule type" value="Genomic_DNA"/>
</dbReference>
<protein>
    <submittedName>
        <fullName evidence="1">Uncharacterized protein</fullName>
    </submittedName>
</protein>
<dbReference type="Proteomes" id="UP000681720">
    <property type="component" value="Unassembled WGS sequence"/>
</dbReference>
<proteinExistence type="predicted"/>
<comment type="caution">
    <text evidence="1">The sequence shown here is derived from an EMBL/GenBank/DDBJ whole genome shotgun (WGS) entry which is preliminary data.</text>
</comment>
<feature type="non-terminal residue" evidence="1">
    <location>
        <position position="1"/>
    </location>
</feature>
<evidence type="ECO:0000313" key="2">
    <source>
        <dbReference type="EMBL" id="CAF5163044.1"/>
    </source>
</evidence>
<evidence type="ECO:0000313" key="1">
    <source>
        <dbReference type="EMBL" id="CAF5007132.1"/>
    </source>
</evidence>
<dbReference type="Proteomes" id="UP000681967">
    <property type="component" value="Unassembled WGS sequence"/>
</dbReference>
<sequence>HKDLHEEQLVQAFHL</sequence>
<evidence type="ECO:0000313" key="3">
    <source>
        <dbReference type="Proteomes" id="UP000681967"/>
    </source>
</evidence>
<gene>
    <name evidence="1" type="ORF">BYL167_LOCUS55587</name>
    <name evidence="2" type="ORF">GIL414_LOCUS65969</name>
</gene>
<reference evidence="1" key="1">
    <citation type="submission" date="2021-02" db="EMBL/GenBank/DDBJ databases">
        <authorList>
            <person name="Nowell W R."/>
        </authorList>
    </citation>
    <scope>NUCLEOTIDE SEQUENCE</scope>
</reference>
<dbReference type="EMBL" id="CAJOBJ010303652">
    <property type="protein sequence ID" value="CAF5163044.1"/>
    <property type="molecule type" value="Genomic_DNA"/>
</dbReference>
<name>A0A8S3DHW7_9BILA</name>
<organism evidence="1 3">
    <name type="scientific">Rotaria magnacalcarata</name>
    <dbReference type="NCBI Taxonomy" id="392030"/>
    <lineage>
        <taxon>Eukaryota</taxon>
        <taxon>Metazoa</taxon>
        <taxon>Spiralia</taxon>
        <taxon>Gnathifera</taxon>
        <taxon>Rotifera</taxon>
        <taxon>Eurotatoria</taxon>
        <taxon>Bdelloidea</taxon>
        <taxon>Philodinida</taxon>
        <taxon>Philodinidae</taxon>
        <taxon>Rotaria</taxon>
    </lineage>
</organism>
<accession>A0A8S3DHW7</accession>